<keyword evidence="1" id="KW-0472">Membrane</keyword>
<keyword evidence="1" id="KW-1133">Transmembrane helix</keyword>
<evidence type="ECO:0000256" key="1">
    <source>
        <dbReference type="SAM" id="Phobius"/>
    </source>
</evidence>
<evidence type="ECO:0000313" key="3">
    <source>
        <dbReference type="Proteomes" id="UP001279734"/>
    </source>
</evidence>
<protein>
    <submittedName>
        <fullName evidence="2">Uncharacterized protein</fullName>
    </submittedName>
</protein>
<dbReference type="AlphaFoldDB" id="A0AAD3RZK9"/>
<organism evidence="2 3">
    <name type="scientific">Nepenthes gracilis</name>
    <name type="common">Slender pitcher plant</name>
    <dbReference type="NCBI Taxonomy" id="150966"/>
    <lineage>
        <taxon>Eukaryota</taxon>
        <taxon>Viridiplantae</taxon>
        <taxon>Streptophyta</taxon>
        <taxon>Embryophyta</taxon>
        <taxon>Tracheophyta</taxon>
        <taxon>Spermatophyta</taxon>
        <taxon>Magnoliopsida</taxon>
        <taxon>eudicotyledons</taxon>
        <taxon>Gunneridae</taxon>
        <taxon>Pentapetalae</taxon>
        <taxon>Caryophyllales</taxon>
        <taxon>Nepenthaceae</taxon>
        <taxon>Nepenthes</taxon>
    </lineage>
</organism>
<keyword evidence="3" id="KW-1185">Reference proteome</keyword>
<comment type="caution">
    <text evidence="2">The sequence shown here is derived from an EMBL/GenBank/DDBJ whole genome shotgun (WGS) entry which is preliminary data.</text>
</comment>
<feature type="transmembrane region" description="Helical" evidence="1">
    <location>
        <begin position="31"/>
        <end position="51"/>
    </location>
</feature>
<evidence type="ECO:0000313" key="2">
    <source>
        <dbReference type="EMBL" id="GMH01577.1"/>
    </source>
</evidence>
<gene>
    <name evidence="2" type="ORF">Nepgr_003416</name>
</gene>
<sequence length="96" mass="10775">MLEERVEFGTHLIDIWPASAKFQTRKQPLRLSFLLCTSALFFFGDLVAVTYPTLVSFPPTLSQGPFSPSNDPPSRSSACEMHLLLYWSGLVFHGIL</sequence>
<accession>A0AAD3RZK9</accession>
<dbReference type="EMBL" id="BSYO01000003">
    <property type="protein sequence ID" value="GMH01577.1"/>
    <property type="molecule type" value="Genomic_DNA"/>
</dbReference>
<keyword evidence="1" id="KW-0812">Transmembrane</keyword>
<name>A0AAD3RZK9_NEPGR</name>
<dbReference type="Proteomes" id="UP001279734">
    <property type="component" value="Unassembled WGS sequence"/>
</dbReference>
<reference evidence="2" key="1">
    <citation type="submission" date="2023-05" db="EMBL/GenBank/DDBJ databases">
        <title>Nepenthes gracilis genome sequencing.</title>
        <authorList>
            <person name="Fukushima K."/>
        </authorList>
    </citation>
    <scope>NUCLEOTIDE SEQUENCE</scope>
    <source>
        <strain evidence="2">SING2019-196</strain>
    </source>
</reference>
<proteinExistence type="predicted"/>